<evidence type="ECO:0000259" key="1">
    <source>
        <dbReference type="Pfam" id="PF03781"/>
    </source>
</evidence>
<geneLocation type="plasmid" evidence="2 3">
    <name>pRLG203</name>
</geneLocation>
<dbReference type="PANTHER" id="PTHR23150">
    <property type="entry name" value="SULFATASE MODIFYING FACTOR 1, 2"/>
    <property type="match status" value="1"/>
</dbReference>
<reference evidence="2 3" key="1">
    <citation type="journal article" date="2010" name="Stand. Genomic Sci.">
        <title>Complete genome sequence of Rhizobium leguminosarum bv trifolii strain WSM2304, an effective microsymbiont of the South American clover Trifolium polymorphum.</title>
        <authorList>
            <person name="Reeve W."/>
            <person name="O'Hara G."/>
            <person name="Chain P."/>
            <person name="Ardley J."/>
            <person name="Brau L."/>
            <person name="Nandesena K."/>
            <person name="Tiwari R."/>
            <person name="Malfatti S."/>
            <person name="Kiss H."/>
            <person name="Lapidus A."/>
            <person name="Copeland A."/>
            <person name="Nolan M."/>
            <person name="Land M."/>
            <person name="Ivanova N."/>
            <person name="Mavromatis K."/>
            <person name="Markowitz V."/>
            <person name="Kyrpides N."/>
            <person name="Melino V."/>
            <person name="Denton M."/>
            <person name="Yates R."/>
            <person name="Howieson J."/>
        </authorList>
    </citation>
    <scope>NUCLEOTIDE SEQUENCE [LARGE SCALE GENOMIC DNA]</scope>
    <source>
        <strain evidence="2 3">WSM2304</strain>
    </source>
</reference>
<keyword evidence="2" id="KW-0614">Plasmid</keyword>
<dbReference type="InterPro" id="IPR005532">
    <property type="entry name" value="SUMF_dom"/>
</dbReference>
<dbReference type="PANTHER" id="PTHR23150:SF19">
    <property type="entry name" value="FORMYLGLYCINE-GENERATING ENZYME"/>
    <property type="match status" value="1"/>
</dbReference>
<dbReference type="Pfam" id="PF03781">
    <property type="entry name" value="FGE-sulfatase"/>
    <property type="match status" value="1"/>
</dbReference>
<dbReference type="RefSeq" id="WP_012559752.1">
    <property type="nucleotide sequence ID" value="NC_011370.1"/>
</dbReference>
<dbReference type="EMBL" id="CP001195">
    <property type="protein sequence ID" value="ACI59485.1"/>
    <property type="molecule type" value="Genomic_DNA"/>
</dbReference>
<gene>
    <name evidence="2" type="ordered locus">Rleg2_6095</name>
</gene>
<dbReference type="Gene3D" id="3.90.1580.10">
    <property type="entry name" value="paralog of FGE (formylglycine-generating enzyme)"/>
    <property type="match status" value="1"/>
</dbReference>
<sequence>MTDDADSVKAACCGGGRRRSVEVADDQGPAFIVAVPNVMHDEVPLPGGSFEMGDTFGEGLESDGEGPVHAVTLSPFRIDTTCVTNDHFARFVAATGYVTEAERLSDSAVFAPFVAADPADITGGYGARGWLAVRGADWRHPFGRYSAIEDSGLHPVVHISHEDAQAYCHWAGRSLPTEAEWEYAARAGHAGRRFPWGNELEPEGIHMANVWQGHFPTRNTGADGWLATAPVGTYFPNDFGLYDMIGNVWEWCADWYNRDYYRNSPAHDPAGAATGDRRVTRGGSYLCHRSYCARYRVAARFSNTPDSTACNLGFRTVRR</sequence>
<dbReference type="InterPro" id="IPR051043">
    <property type="entry name" value="Sulfatase_Mod_Factor_Kinase"/>
</dbReference>
<feature type="domain" description="Sulfatase-modifying factor enzyme-like" evidence="1">
    <location>
        <begin position="41"/>
        <end position="318"/>
    </location>
</feature>
<accession>A0ABF7QZ40</accession>
<protein>
    <recommendedName>
        <fullName evidence="1">Sulfatase-modifying factor enzyme-like domain-containing protein</fullName>
    </recommendedName>
</protein>
<name>A0ABF7QZ40_RHILW</name>
<dbReference type="AlphaFoldDB" id="A0ABF7QZ40"/>
<dbReference type="InterPro" id="IPR042095">
    <property type="entry name" value="SUMF_sf"/>
</dbReference>
<proteinExistence type="predicted"/>
<organism evidence="2 3">
    <name type="scientific">Rhizobium leguminosarum bv. trifolii (strain WSM2304)</name>
    <dbReference type="NCBI Taxonomy" id="395492"/>
    <lineage>
        <taxon>Bacteria</taxon>
        <taxon>Pseudomonadati</taxon>
        <taxon>Pseudomonadota</taxon>
        <taxon>Alphaproteobacteria</taxon>
        <taxon>Hyphomicrobiales</taxon>
        <taxon>Rhizobiaceae</taxon>
        <taxon>Rhizobium/Agrobacterium group</taxon>
        <taxon>Rhizobium</taxon>
    </lineage>
</organism>
<dbReference type="InterPro" id="IPR016187">
    <property type="entry name" value="CTDL_fold"/>
</dbReference>
<evidence type="ECO:0000313" key="3">
    <source>
        <dbReference type="Proteomes" id="UP000008330"/>
    </source>
</evidence>
<dbReference type="SUPFAM" id="SSF56436">
    <property type="entry name" value="C-type lectin-like"/>
    <property type="match status" value="1"/>
</dbReference>
<dbReference type="Proteomes" id="UP000008330">
    <property type="component" value="Plasmid pRLG203"/>
</dbReference>
<evidence type="ECO:0000313" key="2">
    <source>
        <dbReference type="EMBL" id="ACI59485.1"/>
    </source>
</evidence>
<dbReference type="KEGG" id="rlt:Rleg2_6095"/>
<keyword evidence="3" id="KW-1185">Reference proteome</keyword>